<dbReference type="EMBL" id="AAZJ01000028">
    <property type="protein sequence ID" value="EDK12783.1"/>
    <property type="molecule type" value="Genomic_DNA"/>
</dbReference>
<proteinExistence type="predicted"/>
<evidence type="ECO:0000313" key="2">
    <source>
        <dbReference type="EMBL" id="EDK12783.1"/>
    </source>
</evidence>
<gene>
    <name evidence="2" type="ORF">CGSHiR3021_03143</name>
</gene>
<sequence>MAFWDGAWSAITGALDVAGENGAKSNGWLTNVGNALGTATDWMDKHKGATNIIGNVIAGAGGYFAQKQAGKDLIRQQRELLNLQDQMKSKYSAVPDADWSYKSLTVDDSPGLANGGILTEMKKRSETKGANNGRVA</sequence>
<evidence type="ECO:0000313" key="3">
    <source>
        <dbReference type="Proteomes" id="UP000005596"/>
    </source>
</evidence>
<evidence type="ECO:0000256" key="1">
    <source>
        <dbReference type="SAM" id="MobiDB-lite"/>
    </source>
</evidence>
<dbReference type="Proteomes" id="UP000005596">
    <property type="component" value="Unassembled WGS sequence"/>
</dbReference>
<reference evidence="2 3" key="1">
    <citation type="journal article" date="2007" name="Genome Biol.">
        <title>Characterization and modeling of the Haemophilus influenzae core and supragenomes based on the complete genomic sequences of Rd and 12 clinical nontypeable strains.</title>
        <authorList>
            <person name="Hogg J.S."/>
            <person name="Hu F.Z."/>
            <person name="Janto B."/>
            <person name="Boissy R."/>
            <person name="Hayes J."/>
            <person name="Keefe R."/>
            <person name="Post J.C."/>
            <person name="Ehrlich G.D."/>
        </authorList>
    </citation>
    <scope>NUCLEOTIDE SEQUENCE [LARGE SCALE GENOMIC DNA]</scope>
    <source>
        <strain evidence="2 3">22.4-21</strain>
    </source>
</reference>
<accession>A4P1D1</accession>
<organism evidence="2 3">
    <name type="scientific">Haemophilus influenzae 22.4-21</name>
    <dbReference type="NCBI Taxonomy" id="375063"/>
    <lineage>
        <taxon>Bacteria</taxon>
        <taxon>Pseudomonadati</taxon>
        <taxon>Pseudomonadota</taxon>
        <taxon>Gammaproteobacteria</taxon>
        <taxon>Pasteurellales</taxon>
        <taxon>Pasteurellaceae</taxon>
        <taxon>Haemophilus</taxon>
    </lineage>
</organism>
<protein>
    <submittedName>
        <fullName evidence="2">Uncharacterized protein</fullName>
    </submittedName>
</protein>
<dbReference type="BioCyc" id="HINF375063:G119K-2290-MONOMER"/>
<dbReference type="AlphaFoldDB" id="A4P1D1"/>
<name>A4P1D1_HAEIF</name>
<feature type="region of interest" description="Disordered" evidence="1">
    <location>
        <begin position="110"/>
        <end position="136"/>
    </location>
</feature>